<reference evidence="1" key="1">
    <citation type="submission" date="2018-05" db="EMBL/GenBank/DDBJ databases">
        <authorList>
            <person name="Lanie J.A."/>
            <person name="Ng W.-L."/>
            <person name="Kazmierczak K.M."/>
            <person name="Andrzejewski T.M."/>
            <person name="Davidsen T.M."/>
            <person name="Wayne K.J."/>
            <person name="Tettelin H."/>
            <person name="Glass J.I."/>
            <person name="Rusch D."/>
            <person name="Podicherti R."/>
            <person name="Tsui H.-C.T."/>
            <person name="Winkler M.E."/>
        </authorList>
    </citation>
    <scope>NUCLEOTIDE SEQUENCE</scope>
</reference>
<evidence type="ECO:0000313" key="1">
    <source>
        <dbReference type="EMBL" id="SUZ93495.1"/>
    </source>
</evidence>
<sequence length="25" mass="3017">MRIWKYACLLHLVEQEKTAKTDLLL</sequence>
<proteinExistence type="predicted"/>
<gene>
    <name evidence="1" type="ORF">METZ01_LOCUS46349</name>
</gene>
<accession>A0A381RNN8</accession>
<dbReference type="EMBL" id="UINC01002152">
    <property type="protein sequence ID" value="SUZ93495.1"/>
    <property type="molecule type" value="Genomic_DNA"/>
</dbReference>
<organism evidence="1">
    <name type="scientific">marine metagenome</name>
    <dbReference type="NCBI Taxonomy" id="408172"/>
    <lineage>
        <taxon>unclassified sequences</taxon>
        <taxon>metagenomes</taxon>
        <taxon>ecological metagenomes</taxon>
    </lineage>
</organism>
<dbReference type="AlphaFoldDB" id="A0A381RNN8"/>
<protein>
    <submittedName>
        <fullName evidence="1">Uncharacterized protein</fullName>
    </submittedName>
</protein>
<name>A0A381RNN8_9ZZZZ</name>